<evidence type="ECO:0000256" key="4">
    <source>
        <dbReference type="NCBIfam" id="TIGR00517"/>
    </source>
</evidence>
<dbReference type="UniPathway" id="UPA00094"/>
<keyword evidence="2 3" id="KW-0597">Phosphoprotein</keyword>
<dbReference type="GO" id="GO:0009245">
    <property type="term" value="P:lipid A biosynthetic process"/>
    <property type="evidence" value="ECO:0007669"/>
    <property type="project" value="TreeGrafter"/>
</dbReference>
<evidence type="ECO:0000256" key="3">
    <source>
        <dbReference type="HAMAP-Rule" id="MF_01217"/>
    </source>
</evidence>
<dbReference type="InterPro" id="IPR036736">
    <property type="entry name" value="ACP-like_sf"/>
</dbReference>
<dbReference type="EMBL" id="DTHG01000024">
    <property type="protein sequence ID" value="HGW91283.1"/>
    <property type="molecule type" value="Genomic_DNA"/>
</dbReference>
<dbReference type="Gene3D" id="1.10.1200.10">
    <property type="entry name" value="ACP-like"/>
    <property type="match status" value="1"/>
</dbReference>
<sequence>MDIEKKVKQIIMEQFEVGETEVKDDARFIEDLKADSIAIYELIMKLEEEFDLKIPDEDMKELTTVGKAIEYIKKKKS</sequence>
<evidence type="ECO:0000259" key="6">
    <source>
        <dbReference type="PROSITE" id="PS50075"/>
    </source>
</evidence>
<keyword evidence="1 3" id="KW-0596">Phosphopantetheine</keyword>
<dbReference type="AlphaFoldDB" id="A0A7C4Y584"/>
<dbReference type="PANTHER" id="PTHR20863:SF76">
    <property type="entry name" value="CARRIER DOMAIN-CONTAINING PROTEIN"/>
    <property type="match status" value="1"/>
</dbReference>
<comment type="function">
    <text evidence="3 5">Carrier of the growing fatty acid chain in fatty acid biosynthesis.</text>
</comment>
<feature type="domain" description="Carrier" evidence="6">
    <location>
        <begin position="1"/>
        <end position="76"/>
    </location>
</feature>
<gene>
    <name evidence="3 7" type="primary">acpP</name>
    <name evidence="7" type="ORF">ENV67_01925</name>
</gene>
<comment type="PTM">
    <text evidence="3">4'-phosphopantetheine is transferred from CoA to a specific serine of apo-ACP by AcpS. This modification is essential for activity because fatty acids are bound in thioester linkage to the sulfhydryl of the prosthetic group.</text>
</comment>
<dbReference type="HAMAP" id="MF_01217">
    <property type="entry name" value="Acyl_carrier"/>
    <property type="match status" value="1"/>
</dbReference>
<dbReference type="NCBIfam" id="TIGR00517">
    <property type="entry name" value="acyl_carrier"/>
    <property type="match status" value="1"/>
</dbReference>
<keyword evidence="3" id="KW-0276">Fatty acid metabolism</keyword>
<keyword evidence="3" id="KW-0443">Lipid metabolism</keyword>
<keyword evidence="3" id="KW-0963">Cytoplasm</keyword>
<evidence type="ECO:0000256" key="1">
    <source>
        <dbReference type="ARBA" id="ARBA00022450"/>
    </source>
</evidence>
<protein>
    <recommendedName>
        <fullName evidence="3 4">Acyl carrier protein</fullName>
        <shortName evidence="3">ACP</shortName>
    </recommendedName>
</protein>
<dbReference type="NCBIfam" id="NF002150">
    <property type="entry name" value="PRK00982.1-4"/>
    <property type="match status" value="1"/>
</dbReference>
<evidence type="ECO:0000256" key="2">
    <source>
        <dbReference type="ARBA" id="ARBA00022553"/>
    </source>
</evidence>
<feature type="modified residue" description="O-(pantetheine 4'-phosphoryl)serine" evidence="3">
    <location>
        <position position="36"/>
    </location>
</feature>
<dbReference type="GO" id="GO:0000035">
    <property type="term" value="F:acyl binding"/>
    <property type="evidence" value="ECO:0007669"/>
    <property type="project" value="TreeGrafter"/>
</dbReference>
<evidence type="ECO:0000313" key="7">
    <source>
        <dbReference type="EMBL" id="HGW91283.1"/>
    </source>
</evidence>
<dbReference type="GO" id="GO:0005829">
    <property type="term" value="C:cytosol"/>
    <property type="evidence" value="ECO:0007669"/>
    <property type="project" value="TreeGrafter"/>
</dbReference>
<dbReference type="InterPro" id="IPR003231">
    <property type="entry name" value="ACP"/>
</dbReference>
<comment type="similarity">
    <text evidence="3">Belongs to the acyl carrier protein (ACP) family.</text>
</comment>
<dbReference type="NCBIfam" id="NF002148">
    <property type="entry name" value="PRK00982.1-2"/>
    <property type="match status" value="1"/>
</dbReference>
<organism evidence="7">
    <name type="scientific">candidate division WOR-3 bacterium</name>
    <dbReference type="NCBI Taxonomy" id="2052148"/>
    <lineage>
        <taxon>Bacteria</taxon>
        <taxon>Bacteria division WOR-3</taxon>
    </lineage>
</organism>
<comment type="caution">
    <text evidence="7">The sequence shown here is derived from an EMBL/GenBank/DDBJ whole genome shotgun (WGS) entry which is preliminary data.</text>
</comment>
<dbReference type="GO" id="GO:0000036">
    <property type="term" value="F:acyl carrier activity"/>
    <property type="evidence" value="ECO:0007669"/>
    <property type="project" value="UniProtKB-UniRule"/>
</dbReference>
<name>A0A7C4Y584_UNCW3</name>
<dbReference type="SUPFAM" id="SSF47336">
    <property type="entry name" value="ACP-like"/>
    <property type="match status" value="1"/>
</dbReference>
<comment type="PTM">
    <text evidence="5">4'-phosphopantetheine is transferred from CoA to a specific serine of apo-ACP by acpS.</text>
</comment>
<dbReference type="PANTHER" id="PTHR20863">
    <property type="entry name" value="ACYL CARRIER PROTEIN"/>
    <property type="match status" value="1"/>
</dbReference>
<dbReference type="GO" id="GO:0016020">
    <property type="term" value="C:membrane"/>
    <property type="evidence" value="ECO:0007669"/>
    <property type="project" value="GOC"/>
</dbReference>
<reference evidence="7" key="1">
    <citation type="journal article" date="2020" name="mSystems">
        <title>Genome- and Community-Level Interaction Insights into Carbon Utilization and Element Cycling Functions of Hydrothermarchaeota in Hydrothermal Sediment.</title>
        <authorList>
            <person name="Zhou Z."/>
            <person name="Liu Y."/>
            <person name="Xu W."/>
            <person name="Pan J."/>
            <person name="Luo Z.H."/>
            <person name="Li M."/>
        </authorList>
    </citation>
    <scope>NUCLEOTIDE SEQUENCE [LARGE SCALE GENOMIC DNA]</scope>
    <source>
        <strain evidence="7">SpSt-780</strain>
    </source>
</reference>
<comment type="pathway">
    <text evidence="3 5">Lipid metabolism; fatty acid biosynthesis.</text>
</comment>
<accession>A0A7C4Y584</accession>
<dbReference type="InterPro" id="IPR009081">
    <property type="entry name" value="PP-bd_ACP"/>
</dbReference>
<comment type="subcellular location">
    <subcellularLocation>
        <location evidence="3">Cytoplasm</location>
    </subcellularLocation>
</comment>
<keyword evidence="3" id="KW-0444">Lipid biosynthesis</keyword>
<keyword evidence="3" id="KW-0275">Fatty acid biosynthesis</keyword>
<evidence type="ECO:0000256" key="5">
    <source>
        <dbReference type="RuleBase" id="RU003545"/>
    </source>
</evidence>
<proteinExistence type="inferred from homology"/>
<dbReference type="PROSITE" id="PS50075">
    <property type="entry name" value="CARRIER"/>
    <property type="match status" value="1"/>
</dbReference>
<dbReference type="Pfam" id="PF00550">
    <property type="entry name" value="PP-binding"/>
    <property type="match status" value="1"/>
</dbReference>